<evidence type="ECO:0000313" key="6">
    <source>
        <dbReference type="EMBL" id="MFD1226303.1"/>
    </source>
</evidence>
<dbReference type="SMART" id="SM00062">
    <property type="entry name" value="PBPb"/>
    <property type="match status" value="1"/>
</dbReference>
<keyword evidence="7" id="KW-1185">Reference proteome</keyword>
<comment type="caution">
    <text evidence="6">The sequence shown here is derived from an EMBL/GenBank/DDBJ whole genome shotgun (WGS) entry which is preliminary data.</text>
</comment>
<proteinExistence type="inferred from homology"/>
<comment type="similarity">
    <text evidence="2 4">Belongs to the bacterial solute-binding protein 3 family.</text>
</comment>
<evidence type="ECO:0000259" key="5">
    <source>
        <dbReference type="SMART" id="SM00062"/>
    </source>
</evidence>
<keyword evidence="3" id="KW-0732">Signal</keyword>
<dbReference type="InterPro" id="IPR018313">
    <property type="entry name" value="SBP_3_CS"/>
</dbReference>
<dbReference type="Pfam" id="PF00497">
    <property type="entry name" value="SBP_bac_3"/>
    <property type="match status" value="1"/>
</dbReference>
<dbReference type="Gene3D" id="3.40.190.10">
    <property type="entry name" value="Periplasmic binding protein-like II"/>
    <property type="match status" value="2"/>
</dbReference>
<dbReference type="PROSITE" id="PS01039">
    <property type="entry name" value="SBP_BACTERIAL_3"/>
    <property type="match status" value="1"/>
</dbReference>
<sequence>MPKEITIATEGAYAPWNFTTPDGKLVGYEVELATELCSRMKVKCNIVAQDWDGILPGLNAGKFDAIMASMGKTAEREKVALFSTPYTAAPNAFMTLAGNSVANSIADTNAYNITKNEQASLGALKTIGETLKGKTVGVQRGSSAALFANEYLKDYVTIREYKTFQEQNLDLAAGRVDVVIANITVLTPVIKDGTIAGATLVGPTFQGGALGSGTIHVAMRKPDTALAEAFNAAIDSVNNDGFNKALSVKWFDADITPK</sequence>
<dbReference type="RefSeq" id="WP_289389019.1">
    <property type="nucleotide sequence ID" value="NZ_JAUCBM010000032.1"/>
</dbReference>
<name>A0ABW3V026_9HYPH</name>
<dbReference type="Proteomes" id="UP001597263">
    <property type="component" value="Unassembled WGS sequence"/>
</dbReference>
<comment type="subcellular location">
    <subcellularLocation>
        <location evidence="1">Cell envelope</location>
    </subcellularLocation>
</comment>
<dbReference type="SUPFAM" id="SSF53850">
    <property type="entry name" value="Periplasmic binding protein-like II"/>
    <property type="match status" value="1"/>
</dbReference>
<protein>
    <submittedName>
        <fullName evidence="6">Transporter substrate-binding domain-containing protein</fullName>
    </submittedName>
</protein>
<feature type="domain" description="Solute-binding protein family 3/N-terminal" evidence="5">
    <location>
        <begin position="4"/>
        <end position="254"/>
    </location>
</feature>
<dbReference type="InterPro" id="IPR001638">
    <property type="entry name" value="Solute-binding_3/MltF_N"/>
</dbReference>
<evidence type="ECO:0000256" key="4">
    <source>
        <dbReference type="RuleBase" id="RU003744"/>
    </source>
</evidence>
<evidence type="ECO:0000256" key="1">
    <source>
        <dbReference type="ARBA" id="ARBA00004196"/>
    </source>
</evidence>
<dbReference type="EMBL" id="JBHTMA010000018">
    <property type="protein sequence ID" value="MFD1226303.1"/>
    <property type="molecule type" value="Genomic_DNA"/>
</dbReference>
<dbReference type="PANTHER" id="PTHR35936">
    <property type="entry name" value="MEMBRANE-BOUND LYTIC MUREIN TRANSGLYCOSYLASE F"/>
    <property type="match status" value="1"/>
</dbReference>
<accession>A0ABW3V026</accession>
<reference evidence="7" key="1">
    <citation type="journal article" date="2019" name="Int. J. Syst. Evol. Microbiol.">
        <title>The Global Catalogue of Microorganisms (GCM) 10K type strain sequencing project: providing services to taxonomists for standard genome sequencing and annotation.</title>
        <authorList>
            <consortium name="The Broad Institute Genomics Platform"/>
            <consortium name="The Broad Institute Genome Sequencing Center for Infectious Disease"/>
            <person name="Wu L."/>
            <person name="Ma J."/>
        </authorList>
    </citation>
    <scope>NUCLEOTIDE SEQUENCE [LARGE SCALE GENOMIC DNA]</scope>
    <source>
        <strain evidence="7">CCUG 49584</strain>
    </source>
</reference>
<evidence type="ECO:0000256" key="3">
    <source>
        <dbReference type="ARBA" id="ARBA00022729"/>
    </source>
</evidence>
<gene>
    <name evidence="6" type="ORF">ACFQ35_03870</name>
</gene>
<dbReference type="PANTHER" id="PTHR35936:SF17">
    <property type="entry name" value="ARGININE-BINDING EXTRACELLULAR PROTEIN ARTP"/>
    <property type="match status" value="1"/>
</dbReference>
<organism evidence="6 7">
    <name type="scientific">Pseudochrobactrum kiredjianiae</name>
    <dbReference type="NCBI Taxonomy" id="386305"/>
    <lineage>
        <taxon>Bacteria</taxon>
        <taxon>Pseudomonadati</taxon>
        <taxon>Pseudomonadota</taxon>
        <taxon>Alphaproteobacteria</taxon>
        <taxon>Hyphomicrobiales</taxon>
        <taxon>Brucellaceae</taxon>
        <taxon>Pseudochrobactrum</taxon>
    </lineage>
</organism>
<evidence type="ECO:0000256" key="2">
    <source>
        <dbReference type="ARBA" id="ARBA00010333"/>
    </source>
</evidence>
<evidence type="ECO:0000313" key="7">
    <source>
        <dbReference type="Proteomes" id="UP001597263"/>
    </source>
</evidence>